<dbReference type="EMBL" id="SEYY01024128">
    <property type="protein sequence ID" value="KAB7494368.1"/>
    <property type="molecule type" value="Genomic_DNA"/>
</dbReference>
<dbReference type="InterPro" id="IPR050464">
    <property type="entry name" value="Zeta_carotene_desat/Oxidored"/>
</dbReference>
<comment type="cofactor">
    <cofactor evidence="11">
        <name>FAD</name>
        <dbReference type="ChEBI" id="CHEBI:57692"/>
    </cofactor>
    <text evidence="11">Binds 1 FAD per subunit.</text>
</comment>
<evidence type="ECO:0000256" key="2">
    <source>
        <dbReference type="ARBA" id="ARBA00005073"/>
    </source>
</evidence>
<comment type="subcellular location">
    <subcellularLocation>
        <location evidence="11">Mitochondrion inner membrane</location>
    </subcellularLocation>
</comment>
<comment type="pathway">
    <text evidence="2 11">Porphyrin-containing compound metabolism; protoporphyrin-IX biosynthesis; protoporphyrin-IX from protoporphyrinogen-IX: step 1/1.</text>
</comment>
<protein>
    <recommendedName>
        <fullName evidence="4 11">Protoporphyrinogen oxidase</fullName>
        <ecNumber evidence="4 11">1.3.3.4</ecNumber>
    </recommendedName>
</protein>
<organism evidence="13 15">
    <name type="scientific">Armadillidium nasatum</name>
    <dbReference type="NCBI Taxonomy" id="96803"/>
    <lineage>
        <taxon>Eukaryota</taxon>
        <taxon>Metazoa</taxon>
        <taxon>Ecdysozoa</taxon>
        <taxon>Arthropoda</taxon>
        <taxon>Crustacea</taxon>
        <taxon>Multicrustacea</taxon>
        <taxon>Malacostraca</taxon>
        <taxon>Eumalacostraca</taxon>
        <taxon>Peracarida</taxon>
        <taxon>Isopoda</taxon>
        <taxon>Oniscidea</taxon>
        <taxon>Crinocheta</taxon>
        <taxon>Armadillidiidae</taxon>
        <taxon>Armadillidium</taxon>
    </lineage>
</organism>
<keyword evidence="5 11" id="KW-0285">Flavoprotein</keyword>
<dbReference type="GO" id="GO:0006782">
    <property type="term" value="P:protoporphyrinogen IX biosynthetic process"/>
    <property type="evidence" value="ECO:0007669"/>
    <property type="project" value="UniProtKB-UniRule"/>
</dbReference>
<dbReference type="EMBL" id="SEYY01003365">
    <property type="protein sequence ID" value="KAB7504345.1"/>
    <property type="molecule type" value="Genomic_DNA"/>
</dbReference>
<dbReference type="UniPathway" id="UPA00251">
    <property type="reaction ID" value="UER00324"/>
</dbReference>
<evidence type="ECO:0000256" key="5">
    <source>
        <dbReference type="ARBA" id="ARBA00022630"/>
    </source>
</evidence>
<dbReference type="EC" id="1.3.3.4" evidence="4 11"/>
<dbReference type="InterPro" id="IPR002937">
    <property type="entry name" value="Amino_oxidase"/>
</dbReference>
<dbReference type="PANTHER" id="PTHR42923">
    <property type="entry name" value="PROTOPORPHYRINOGEN OXIDASE"/>
    <property type="match status" value="1"/>
</dbReference>
<evidence type="ECO:0000256" key="8">
    <source>
        <dbReference type="ARBA" id="ARBA00023133"/>
    </source>
</evidence>
<evidence type="ECO:0000313" key="13">
    <source>
        <dbReference type="EMBL" id="KAB7494368.1"/>
    </source>
</evidence>
<evidence type="ECO:0000256" key="7">
    <source>
        <dbReference type="ARBA" id="ARBA00023002"/>
    </source>
</evidence>
<keyword evidence="6 11" id="KW-0274">FAD</keyword>
<evidence type="ECO:0000256" key="4">
    <source>
        <dbReference type="ARBA" id="ARBA00012867"/>
    </source>
</evidence>
<feature type="domain" description="Amine oxidase" evidence="12">
    <location>
        <begin position="10"/>
        <end position="457"/>
    </location>
</feature>
<keyword evidence="15" id="KW-1185">Reference proteome</keyword>
<dbReference type="NCBIfam" id="TIGR00562">
    <property type="entry name" value="proto_IX_ox"/>
    <property type="match status" value="1"/>
</dbReference>
<proteinExistence type="inferred from homology"/>
<keyword evidence="8 11" id="KW-0350">Heme biosynthesis</keyword>
<dbReference type="SUPFAM" id="SSF51905">
    <property type="entry name" value="FAD/NAD(P)-binding domain"/>
    <property type="match status" value="1"/>
</dbReference>
<dbReference type="Gene3D" id="3.50.50.60">
    <property type="entry name" value="FAD/NAD(P)-binding domain"/>
    <property type="match status" value="1"/>
</dbReference>
<keyword evidence="7 11" id="KW-0560">Oxidoreductase</keyword>
<comment type="function">
    <text evidence="1 11">Catalyzes the 6-electron oxidation of protoporphyrinogen-IX to form protoporphyrin-IX.</text>
</comment>
<dbReference type="InterPro" id="IPR036188">
    <property type="entry name" value="FAD/NAD-bd_sf"/>
</dbReference>
<keyword evidence="9 11" id="KW-0627">Porphyrin biosynthesis</keyword>
<gene>
    <name evidence="13" type="primary">PPOX_0</name>
    <name evidence="14" type="synonym">PPOX_1</name>
    <name evidence="13" type="ORF">Anas_09594</name>
    <name evidence="14" type="ORF">Anas_12810</name>
</gene>
<dbReference type="AlphaFoldDB" id="A0A5N5SKY3"/>
<dbReference type="GO" id="GO:0005743">
    <property type="term" value="C:mitochondrial inner membrane"/>
    <property type="evidence" value="ECO:0007669"/>
    <property type="project" value="UniProtKB-SubCell"/>
</dbReference>
<evidence type="ECO:0000313" key="14">
    <source>
        <dbReference type="EMBL" id="KAB7504345.1"/>
    </source>
</evidence>
<comment type="caution">
    <text evidence="13">The sequence shown here is derived from an EMBL/GenBank/DDBJ whole genome shotgun (WGS) entry which is preliminary data.</text>
</comment>
<sequence>MTYAIFGGGVSGLAAAFYLKSAGVKSKIILFESSSHLGGWIRSCRNENGTLFELGPRTLRVAGNSGANSLHLAHSLNLENEIKHVTSSHPSAKNRMIKVGNKLHKLPNNFKSALTKLPPFTKPLAFQILGDLKAPVVPSNDESFFSFAQRRFGIEVAKYAVDPFCRGIFAGNAKDLSVMALSKSIYKAEQKYGSVLKGLVFGRKSLFDSKDLTLNCSLVGRAKKEKWSVWSLEGGLSTLVNTLKSRIENSVEIHTNTKVQEINSENDKIVIKTDDSIYTVDKVISCLPAFKLKDIVRSWNSPLFSLLKEIPYVSVGLVNLEYSGNIINEPGFGYLIPSCESKTVLGVIYDSCIFPQGNKTVLTVMMGGYWFKEVFGDSPSADTLLEIALQEIRKTFNVNIDPINHKVTILRNCIPQYTVGHHERVENIEHLLQGSNIYLGGNSFYGVGVNDAIYSTKKVVMSSL</sequence>
<name>A0A5N5SKY3_9CRUS</name>
<dbReference type="SUPFAM" id="SSF54373">
    <property type="entry name" value="FAD-linked reductases, C-terminal domain"/>
    <property type="match status" value="1"/>
</dbReference>
<evidence type="ECO:0000256" key="9">
    <source>
        <dbReference type="ARBA" id="ARBA00023244"/>
    </source>
</evidence>
<comment type="catalytic activity">
    <reaction evidence="10 11">
        <text>protoporphyrinogen IX + 3 O2 = protoporphyrin IX + 3 H2O2</text>
        <dbReference type="Rhea" id="RHEA:25576"/>
        <dbReference type="ChEBI" id="CHEBI:15379"/>
        <dbReference type="ChEBI" id="CHEBI:16240"/>
        <dbReference type="ChEBI" id="CHEBI:57306"/>
        <dbReference type="ChEBI" id="CHEBI:57307"/>
        <dbReference type="EC" id="1.3.3.4"/>
    </reaction>
</comment>
<dbReference type="Proteomes" id="UP000326759">
    <property type="component" value="Unassembled WGS sequence"/>
</dbReference>
<evidence type="ECO:0000256" key="6">
    <source>
        <dbReference type="ARBA" id="ARBA00022827"/>
    </source>
</evidence>
<evidence type="ECO:0000256" key="3">
    <source>
        <dbReference type="ARBA" id="ARBA00010551"/>
    </source>
</evidence>
<accession>A0A5N5SKY3</accession>
<reference evidence="13 15" key="1">
    <citation type="journal article" date="2019" name="PLoS Biol.">
        <title>Sex chromosomes control vertical transmission of feminizing Wolbachia symbionts in an isopod.</title>
        <authorList>
            <person name="Becking T."/>
            <person name="Chebbi M.A."/>
            <person name="Giraud I."/>
            <person name="Moumen B."/>
            <person name="Laverre T."/>
            <person name="Caubet Y."/>
            <person name="Peccoud J."/>
            <person name="Gilbert C."/>
            <person name="Cordaux R."/>
        </authorList>
    </citation>
    <scope>NUCLEOTIDE SEQUENCE [LARGE SCALE GENOMIC DNA]</scope>
    <source>
        <strain evidence="13">ANa2</strain>
        <tissue evidence="13">Whole body excluding digestive tract and cuticle</tissue>
    </source>
</reference>
<dbReference type="InterPro" id="IPR004572">
    <property type="entry name" value="Protoporphyrinogen_oxidase"/>
</dbReference>
<evidence type="ECO:0000256" key="1">
    <source>
        <dbReference type="ARBA" id="ARBA00002600"/>
    </source>
</evidence>
<evidence type="ECO:0000313" key="15">
    <source>
        <dbReference type="Proteomes" id="UP000326759"/>
    </source>
</evidence>
<dbReference type="OrthoDB" id="419752at2759"/>
<comment type="similarity">
    <text evidence="3 11">Belongs to the protoporphyrinogen/coproporphyrinogen oxidase family. Protoporphyrinogen oxidase subfamily.</text>
</comment>
<dbReference type="Pfam" id="PF01593">
    <property type="entry name" value="Amino_oxidase"/>
    <property type="match status" value="1"/>
</dbReference>
<evidence type="ECO:0000259" key="12">
    <source>
        <dbReference type="Pfam" id="PF01593"/>
    </source>
</evidence>
<evidence type="ECO:0000256" key="10">
    <source>
        <dbReference type="ARBA" id="ARBA00047554"/>
    </source>
</evidence>
<dbReference type="PANTHER" id="PTHR42923:SF3">
    <property type="entry name" value="PROTOPORPHYRINOGEN OXIDASE"/>
    <property type="match status" value="1"/>
</dbReference>
<dbReference type="GO" id="GO:0004729">
    <property type="term" value="F:oxygen-dependent protoporphyrinogen oxidase activity"/>
    <property type="evidence" value="ECO:0007669"/>
    <property type="project" value="UniProtKB-UniRule"/>
</dbReference>
<evidence type="ECO:0000256" key="11">
    <source>
        <dbReference type="RuleBase" id="RU367069"/>
    </source>
</evidence>